<dbReference type="SUPFAM" id="SSF81383">
    <property type="entry name" value="F-box domain"/>
    <property type="match status" value="1"/>
</dbReference>
<evidence type="ECO:0000259" key="1">
    <source>
        <dbReference type="PROSITE" id="PS50181"/>
    </source>
</evidence>
<sequence length="585" mass="66851">MDDFYDPESEIVAIKSIFPDIVEIVNVSSRISVRIFDDVRIIFTLKSSPVPNIKICASTQPPKFSKLLKSRLSDVCEEHPGMPLLYNLIDAAQQFYDEWESREYSDDEEYSFDLNAYLSPVRKRLGIEDLPNDVLVDILEWLSPSDRLNAEGVNSRWRKLAKDHSWAKCSSISISDFSSVDPGWKMPIKFLTDVLFARCGRFVDQIDFRGLFTYPDAEIMDYLFSYLPNLQHIHTRCTDKVSPLIAQRYPELKSLILDVRSNMTPGSVQTIFQGCRDMEFLLLYNAFTFDSDTVLDIPPRLKYLQFQNCRENWVELVLAQIGNTRYGPNPVQLESLDLDSESLDAVQFKNVVKNCSRLKYLSVSLYGLSDWNQFAAHTKNLANLRVLELSLGSKNLETWPNTLIQLVSEKCVSLEHISLKYLRFPYECVKIKSLAVLADLPNLCSVSITCLDAWRNKVADLFEQLSLSGKLKYFSTNVLLPLKVVCRALQNCPNLTHLSCAPYKTPAHCYKEIVLALDRIHGPHTAPDASQQNSIRHINFFGDNNIYKNILEHPWVRFDEIPPSEIVNKVKFGSVSCSMNFATCA</sequence>
<dbReference type="SUPFAM" id="SSF52047">
    <property type="entry name" value="RNI-like"/>
    <property type="match status" value="1"/>
</dbReference>
<dbReference type="AlphaFoldDB" id="A0AAD4MVF7"/>
<dbReference type="InterPro" id="IPR036047">
    <property type="entry name" value="F-box-like_dom_sf"/>
</dbReference>
<name>A0AAD4MVF7_9BILA</name>
<dbReference type="SMART" id="SM00256">
    <property type="entry name" value="FBOX"/>
    <property type="match status" value="1"/>
</dbReference>
<dbReference type="Gene3D" id="3.80.10.10">
    <property type="entry name" value="Ribonuclease Inhibitor"/>
    <property type="match status" value="2"/>
</dbReference>
<reference evidence="2" key="1">
    <citation type="submission" date="2022-01" db="EMBL/GenBank/DDBJ databases">
        <title>Genome Sequence Resource for Two Populations of Ditylenchus destructor, the Migratory Endoparasitic Phytonematode.</title>
        <authorList>
            <person name="Zhang H."/>
            <person name="Lin R."/>
            <person name="Xie B."/>
        </authorList>
    </citation>
    <scope>NUCLEOTIDE SEQUENCE</scope>
    <source>
        <strain evidence="2">BazhouSP</strain>
    </source>
</reference>
<dbReference type="InterPro" id="IPR016135">
    <property type="entry name" value="UBQ-conjugating_enzyme/RWD"/>
</dbReference>
<dbReference type="CDD" id="cd11605">
    <property type="entry name" value="RWD_DRWD_ELF-like"/>
    <property type="match status" value="1"/>
</dbReference>
<dbReference type="Pfam" id="PF12937">
    <property type="entry name" value="F-box-like"/>
    <property type="match status" value="1"/>
</dbReference>
<dbReference type="PROSITE" id="PS50181">
    <property type="entry name" value="FBOX"/>
    <property type="match status" value="1"/>
</dbReference>
<keyword evidence="3" id="KW-1185">Reference proteome</keyword>
<gene>
    <name evidence="2" type="ORF">DdX_12272</name>
</gene>
<dbReference type="PANTHER" id="PTHR20933:SF4">
    <property type="entry name" value="F-BOX INVOLVED IN POLYQ PATHOGENESIS, ISOFORM A"/>
    <property type="match status" value="1"/>
</dbReference>
<dbReference type="InterPro" id="IPR032675">
    <property type="entry name" value="LRR_dom_sf"/>
</dbReference>
<evidence type="ECO:0000313" key="2">
    <source>
        <dbReference type="EMBL" id="KAI1707717.1"/>
    </source>
</evidence>
<dbReference type="InterPro" id="IPR001810">
    <property type="entry name" value="F-box_dom"/>
</dbReference>
<evidence type="ECO:0000313" key="3">
    <source>
        <dbReference type="Proteomes" id="UP001201812"/>
    </source>
</evidence>
<dbReference type="EMBL" id="JAKKPZ010000039">
    <property type="protein sequence ID" value="KAI1707717.1"/>
    <property type="molecule type" value="Genomic_DNA"/>
</dbReference>
<dbReference type="SUPFAM" id="SSF54495">
    <property type="entry name" value="UBC-like"/>
    <property type="match status" value="1"/>
</dbReference>
<proteinExistence type="predicted"/>
<dbReference type="PANTHER" id="PTHR20933">
    <property type="entry name" value="F-BOX ONLY PROTEIN 33"/>
    <property type="match status" value="1"/>
</dbReference>
<protein>
    <submittedName>
        <fullName evidence="2">F-box domain-containing protein</fullName>
    </submittedName>
</protein>
<dbReference type="InterPro" id="IPR006575">
    <property type="entry name" value="RWD_dom"/>
</dbReference>
<feature type="domain" description="F-box" evidence="1">
    <location>
        <begin position="124"/>
        <end position="169"/>
    </location>
</feature>
<organism evidence="2 3">
    <name type="scientific">Ditylenchus destructor</name>
    <dbReference type="NCBI Taxonomy" id="166010"/>
    <lineage>
        <taxon>Eukaryota</taxon>
        <taxon>Metazoa</taxon>
        <taxon>Ecdysozoa</taxon>
        <taxon>Nematoda</taxon>
        <taxon>Chromadorea</taxon>
        <taxon>Rhabditida</taxon>
        <taxon>Tylenchina</taxon>
        <taxon>Tylenchomorpha</taxon>
        <taxon>Sphaerularioidea</taxon>
        <taxon>Anguinidae</taxon>
        <taxon>Anguininae</taxon>
        <taxon>Ditylenchus</taxon>
    </lineage>
</organism>
<comment type="caution">
    <text evidence="2">The sequence shown here is derived from an EMBL/GenBank/DDBJ whole genome shotgun (WGS) entry which is preliminary data.</text>
</comment>
<accession>A0AAD4MVF7</accession>
<dbReference type="Pfam" id="PF05773">
    <property type="entry name" value="RWD"/>
    <property type="match status" value="1"/>
</dbReference>
<dbReference type="GO" id="GO:0031398">
    <property type="term" value="P:positive regulation of protein ubiquitination"/>
    <property type="evidence" value="ECO:0007669"/>
    <property type="project" value="TreeGrafter"/>
</dbReference>
<dbReference type="Proteomes" id="UP001201812">
    <property type="component" value="Unassembled WGS sequence"/>
</dbReference>